<name>A0ABV0FKV2_9GAMM</name>
<dbReference type="PANTHER" id="PTHR35936">
    <property type="entry name" value="MEMBRANE-BOUND LYTIC MUREIN TRANSGLYCOSYLASE F"/>
    <property type="match status" value="1"/>
</dbReference>
<accession>A0ABV0FKV2</accession>
<dbReference type="SUPFAM" id="SSF53850">
    <property type="entry name" value="Periplasmic binding protein-like II"/>
    <property type="match status" value="1"/>
</dbReference>
<feature type="signal peptide" evidence="2">
    <location>
        <begin position="1"/>
        <end position="21"/>
    </location>
</feature>
<keyword evidence="2" id="KW-0732">Signal</keyword>
<evidence type="ECO:0000313" key="4">
    <source>
        <dbReference type="Proteomes" id="UP001477278"/>
    </source>
</evidence>
<keyword evidence="4" id="KW-1185">Reference proteome</keyword>
<evidence type="ECO:0000256" key="1">
    <source>
        <dbReference type="ARBA" id="ARBA00010333"/>
    </source>
</evidence>
<proteinExistence type="inferred from homology"/>
<protein>
    <submittedName>
        <fullName evidence="3">Transporter substrate-binding domain-containing protein</fullName>
    </submittedName>
</protein>
<gene>
    <name evidence="3" type="ORF">ABHN84_04085</name>
</gene>
<feature type="chain" id="PRO_5045296360" evidence="2">
    <location>
        <begin position="22"/>
        <end position="244"/>
    </location>
</feature>
<reference evidence="3 4" key="1">
    <citation type="submission" date="2024-05" db="EMBL/GenBank/DDBJ databases">
        <title>Genome sequencing of Marine Estuary Bacteria, Shewanella vesiculosa and S. baltica, and Pseudomonas syringae.</title>
        <authorList>
            <person name="Gurung A."/>
            <person name="Maclea K.S."/>
        </authorList>
    </citation>
    <scope>NUCLEOTIDE SEQUENCE [LARGE SCALE GENOMIC DNA]</scope>
    <source>
        <strain evidence="3 4">1A</strain>
    </source>
</reference>
<dbReference type="PANTHER" id="PTHR35936:SF25">
    <property type="entry name" value="ABC TRANSPORTER SUBSTRATE-BINDING PROTEIN"/>
    <property type="match status" value="1"/>
</dbReference>
<dbReference type="Proteomes" id="UP001477278">
    <property type="component" value="Unassembled WGS sequence"/>
</dbReference>
<comment type="similarity">
    <text evidence="1">Belongs to the bacterial solute-binding protein 3 family.</text>
</comment>
<dbReference type="Gene3D" id="3.40.190.10">
    <property type="entry name" value="Periplasmic binding protein-like II"/>
    <property type="match status" value="2"/>
</dbReference>
<organism evidence="3 4">
    <name type="scientific">Shewanella vesiculosa</name>
    <dbReference type="NCBI Taxonomy" id="518738"/>
    <lineage>
        <taxon>Bacteria</taxon>
        <taxon>Pseudomonadati</taxon>
        <taxon>Pseudomonadota</taxon>
        <taxon>Gammaproteobacteria</taxon>
        <taxon>Alteromonadales</taxon>
        <taxon>Shewanellaceae</taxon>
        <taxon>Shewanella</taxon>
    </lineage>
</organism>
<evidence type="ECO:0000313" key="3">
    <source>
        <dbReference type="EMBL" id="MEO3681468.1"/>
    </source>
</evidence>
<dbReference type="RefSeq" id="WP_347689652.1">
    <property type="nucleotide sequence ID" value="NZ_JBDPZN010000001.1"/>
</dbReference>
<evidence type="ECO:0000256" key="2">
    <source>
        <dbReference type="SAM" id="SignalP"/>
    </source>
</evidence>
<comment type="caution">
    <text evidence="3">The sequence shown here is derived from an EMBL/GenBank/DDBJ whole genome shotgun (WGS) entry which is preliminary data.</text>
</comment>
<sequence>MKFNYAILGLLFAIGGSTANAETVHLTSLDWAPYSGKTLENQGASVVVAQAAFTAMGHELVVDFFPWSRAVKLASESGSQYVGYFPEYLYESSEFTFSAPMGQGPLGLVEKKSSPISWTKVSDLSKYKLGVVQDYVNTEELDALIASKEIKPQVVTSDEINVQKVLGGRIDAAVIDANVLNYMLAHSNKLAKDKDQVQMNAKLLMNKDLYIAFRNDAEGKKWQDIYDQGLSKIDINALMTEHLK</sequence>
<dbReference type="EMBL" id="JBDPZN010000001">
    <property type="protein sequence ID" value="MEO3681468.1"/>
    <property type="molecule type" value="Genomic_DNA"/>
</dbReference>